<protein>
    <submittedName>
        <fullName evidence="1">Uncharacterized protein</fullName>
    </submittedName>
</protein>
<reference evidence="1 2" key="1">
    <citation type="submission" date="2015-08" db="EMBL/GenBank/DDBJ databases">
        <title>Genome sequencing of Penicillium nordicum.</title>
        <authorList>
            <person name="Nguyen H.D."/>
            <person name="Seifert K.A."/>
        </authorList>
    </citation>
    <scope>NUCLEOTIDE SEQUENCE [LARGE SCALE GENOMIC DNA]</scope>
    <source>
        <strain evidence="1 2">DAOMC 185683</strain>
    </source>
</reference>
<name>A0A0M9WIU9_9EURO</name>
<dbReference type="EMBL" id="LHQQ01000027">
    <property type="protein sequence ID" value="KOS46539.1"/>
    <property type="molecule type" value="Genomic_DNA"/>
</dbReference>
<dbReference type="Proteomes" id="UP000037696">
    <property type="component" value="Unassembled WGS sequence"/>
</dbReference>
<evidence type="ECO:0000313" key="2">
    <source>
        <dbReference type="Proteomes" id="UP000037696"/>
    </source>
</evidence>
<keyword evidence="2" id="KW-1185">Reference proteome</keyword>
<dbReference type="AlphaFoldDB" id="A0A0M9WIU9"/>
<proteinExistence type="predicted"/>
<accession>A0A0M9WIU9</accession>
<gene>
    <name evidence="1" type="ORF">ACN38_g2443</name>
</gene>
<comment type="caution">
    <text evidence="1">The sequence shown here is derived from an EMBL/GenBank/DDBJ whole genome shotgun (WGS) entry which is preliminary data.</text>
</comment>
<sequence>MMYMSIVFFFFFFFFFTVEFYSLFSHIYCVSTCLSDRDAVGKPIILGRPDPVTAKYSNNLENTSNALLMDWKAPGGPDIPREF</sequence>
<organism evidence="1 2">
    <name type="scientific">Penicillium nordicum</name>
    <dbReference type="NCBI Taxonomy" id="229535"/>
    <lineage>
        <taxon>Eukaryota</taxon>
        <taxon>Fungi</taxon>
        <taxon>Dikarya</taxon>
        <taxon>Ascomycota</taxon>
        <taxon>Pezizomycotina</taxon>
        <taxon>Eurotiomycetes</taxon>
        <taxon>Eurotiomycetidae</taxon>
        <taxon>Eurotiales</taxon>
        <taxon>Aspergillaceae</taxon>
        <taxon>Penicillium</taxon>
    </lineage>
</organism>
<evidence type="ECO:0000313" key="1">
    <source>
        <dbReference type="EMBL" id="KOS46539.1"/>
    </source>
</evidence>